<evidence type="ECO:0000313" key="1">
    <source>
        <dbReference type="EMBL" id="CAE7637494.1"/>
    </source>
</evidence>
<evidence type="ECO:0000313" key="2">
    <source>
        <dbReference type="Proteomes" id="UP000601435"/>
    </source>
</evidence>
<name>A0A812VRC2_9DINO</name>
<dbReference type="Proteomes" id="UP000601435">
    <property type="component" value="Unassembled WGS sequence"/>
</dbReference>
<sequence length="110" mass="12800">MQSRFHTEKDFNHWIQGRVRQGGTPGGHFITMTDYLDADPNVTQHIVRYENLNADLRFVLGLYNITFKRLRHDNGGGKRMFRKGNVSNETLAYIRAYYAADFVNFGYPLP</sequence>
<dbReference type="AlphaFoldDB" id="A0A812VRC2"/>
<keyword evidence="2" id="KW-1185">Reference proteome</keyword>
<dbReference type="EMBL" id="CAJNJA010030050">
    <property type="protein sequence ID" value="CAE7637494.1"/>
    <property type="molecule type" value="Genomic_DNA"/>
</dbReference>
<accession>A0A812VRC2</accession>
<comment type="caution">
    <text evidence="1">The sequence shown here is derived from an EMBL/GenBank/DDBJ whole genome shotgun (WGS) entry which is preliminary data.</text>
</comment>
<protein>
    <submittedName>
        <fullName evidence="1">FadB protein</fullName>
    </submittedName>
</protein>
<gene>
    <name evidence="1" type="primary">fadB</name>
    <name evidence="1" type="ORF">SNEC2469_LOCUS17998</name>
</gene>
<reference evidence="1" key="1">
    <citation type="submission" date="2021-02" db="EMBL/GenBank/DDBJ databases">
        <authorList>
            <person name="Dougan E. K."/>
            <person name="Rhodes N."/>
            <person name="Thang M."/>
            <person name="Chan C."/>
        </authorList>
    </citation>
    <scope>NUCLEOTIDE SEQUENCE</scope>
</reference>
<organism evidence="1 2">
    <name type="scientific">Symbiodinium necroappetens</name>
    <dbReference type="NCBI Taxonomy" id="1628268"/>
    <lineage>
        <taxon>Eukaryota</taxon>
        <taxon>Sar</taxon>
        <taxon>Alveolata</taxon>
        <taxon>Dinophyceae</taxon>
        <taxon>Suessiales</taxon>
        <taxon>Symbiodiniaceae</taxon>
        <taxon>Symbiodinium</taxon>
    </lineage>
</organism>
<proteinExistence type="predicted"/>
<dbReference type="OrthoDB" id="260519at2759"/>